<dbReference type="Proteomes" id="UP000800093">
    <property type="component" value="Unassembled WGS sequence"/>
</dbReference>
<comment type="caution">
    <text evidence="1">The sequence shown here is derived from an EMBL/GenBank/DDBJ whole genome shotgun (WGS) entry which is preliminary data.</text>
</comment>
<feature type="non-terminal residue" evidence="1">
    <location>
        <position position="1"/>
    </location>
</feature>
<feature type="non-terminal residue" evidence="1">
    <location>
        <position position="294"/>
    </location>
</feature>
<dbReference type="InterPro" id="IPR021848">
    <property type="entry name" value="HODM_asu-like"/>
</dbReference>
<reference evidence="2" key="1">
    <citation type="journal article" date="2020" name="Stud. Mycol.">
        <title>101 Dothideomycetes genomes: A test case for predicting lifestyles and emergence of pathogens.</title>
        <authorList>
            <person name="Haridas S."/>
            <person name="Albert R."/>
            <person name="Binder M."/>
            <person name="Bloem J."/>
            <person name="LaButti K."/>
            <person name="Salamov A."/>
            <person name="Andreopoulos B."/>
            <person name="Baker S."/>
            <person name="Barry K."/>
            <person name="Bills G."/>
            <person name="Bluhm B."/>
            <person name="Cannon C."/>
            <person name="Castanera R."/>
            <person name="Culley D."/>
            <person name="Daum C."/>
            <person name="Ezra D."/>
            <person name="Gonzalez J."/>
            <person name="Henrissat B."/>
            <person name="Kuo A."/>
            <person name="Liang C."/>
            <person name="Lipzen A."/>
            <person name="Lutzoni F."/>
            <person name="Magnuson J."/>
            <person name="Mondo S."/>
            <person name="Nolan M."/>
            <person name="Ohm R."/>
            <person name="Pangilinan J."/>
            <person name="Park H.-J."/>
            <person name="Ramirez L."/>
            <person name="Alfaro M."/>
            <person name="Sun H."/>
            <person name="Tritt A."/>
            <person name="Yoshinaga Y."/>
            <person name="Zwiers L.-H."/>
            <person name="Turgeon B."/>
            <person name="Goodwin S."/>
            <person name="Spatafora J."/>
            <person name="Crous P."/>
            <person name="Grigoriev I."/>
        </authorList>
    </citation>
    <scope>NUCLEOTIDE SEQUENCE [LARGE SCALE GENOMIC DNA]</scope>
    <source>
        <strain evidence="2">CBS 304.66</strain>
    </source>
</reference>
<keyword evidence="2" id="KW-1185">Reference proteome</keyword>
<sequence>HYITMGLKKLDIEDWLQVDNTYPEFYTARSHILETQKEEALQVTPSGEEACEELMELVVEFLLEKYPRFFEIVETNGRKKIRNNIVKEEISIQKPYDVHPLEVCARLCVEDFNILQKSEFSGEHYLVASATIFPAGWRLRERIGKSVTDLHGPVPLWKGKLSKPVEHYFTRLSTNSYMERHSFFIQINPDDRPLSQLLFIQRGQDFYPGKVGNFSPPYFIIRRERQTFRRLPKSNTVVFTVKTSVQKLTDLPAEGRRGLVKEIRSWPDDIKEYKGLQFWKKPVFAFCEGQNRAE</sequence>
<evidence type="ECO:0000313" key="2">
    <source>
        <dbReference type="Proteomes" id="UP000800093"/>
    </source>
</evidence>
<dbReference type="Pfam" id="PF11927">
    <property type="entry name" value="HODM_asu-like"/>
    <property type="match status" value="1"/>
</dbReference>
<proteinExistence type="predicted"/>
<organism evidence="1 2">
    <name type="scientific">Lojkania enalia</name>
    <dbReference type="NCBI Taxonomy" id="147567"/>
    <lineage>
        <taxon>Eukaryota</taxon>
        <taxon>Fungi</taxon>
        <taxon>Dikarya</taxon>
        <taxon>Ascomycota</taxon>
        <taxon>Pezizomycotina</taxon>
        <taxon>Dothideomycetes</taxon>
        <taxon>Pleosporomycetidae</taxon>
        <taxon>Pleosporales</taxon>
        <taxon>Pleosporales incertae sedis</taxon>
        <taxon>Lojkania</taxon>
    </lineage>
</organism>
<name>A0A9P4N5Q7_9PLEO</name>
<dbReference type="OrthoDB" id="5043642at2759"/>
<gene>
    <name evidence="1" type="ORF">CC78DRAFT_417583</name>
</gene>
<accession>A0A9P4N5Q7</accession>
<evidence type="ECO:0000313" key="1">
    <source>
        <dbReference type="EMBL" id="KAF2266443.1"/>
    </source>
</evidence>
<dbReference type="AlphaFoldDB" id="A0A9P4N5Q7"/>
<protein>
    <submittedName>
        <fullName evidence="1">Uncharacterized protein</fullName>
    </submittedName>
</protein>
<dbReference type="EMBL" id="ML986598">
    <property type="protein sequence ID" value="KAF2266443.1"/>
    <property type="molecule type" value="Genomic_DNA"/>
</dbReference>